<dbReference type="Gene3D" id="3.40.1660.10">
    <property type="entry name" value="EreA-like (biosynthetic domain)"/>
    <property type="match status" value="1"/>
</dbReference>
<dbReference type="OrthoDB" id="9810066at2"/>
<reference evidence="2 3" key="1">
    <citation type="submission" date="2019-03" db="EMBL/GenBank/DDBJ databases">
        <title>Arthrobacter sp. nov., an bacterium isolated from biocrust in Mu Us Desert.</title>
        <authorList>
            <person name="Lixiong L."/>
        </authorList>
    </citation>
    <scope>NUCLEOTIDE SEQUENCE [LARGE SCALE GENOMIC DNA]</scope>
    <source>
        <strain evidence="2 3">SLN-3</strain>
    </source>
</reference>
<dbReference type="AlphaFoldDB" id="A0A4R5TT38"/>
<sequence length="437" mass="48724">MAEEAASIRAAALPLSSETDLDPLLERIGDARYVLIGEASHGTHDFYAWRAALSRRLVEEKEFSFVAVEGDWPDCYAVHRSATCAPEAPEDPREALRGFDRWPTWMWANDDVAGFTRWLRNGNAAREADRRVGFYCLDVYSLWESLRAALEYLEEHHPQHVESALAAFRCLEPYAEDPRSYARAMQWVPGGCEPEVLRLLAELRSSIADDGGGDRSGRFNAEQNARSAAGAEAYYRVMVKGKPDSWNVRDRHMVETLEELMKHHGPGAKAIVWEHNTHIGDARWTDMADAGMVNVGQLVREAHEPEEVVLVGFGTHSGSVLAASRWGAPVRSMTMPAARRGSVERLLHNVLGADSSALFVFDGGEAEWAADFRCHRAIGVVYHPHAERWGNYVPTVLNRRYDAFLRIDETTALAPLQEPSETGADRAGELETWPSGT</sequence>
<dbReference type="InterPro" id="IPR007815">
    <property type="entry name" value="Emycin_Estase"/>
</dbReference>
<evidence type="ECO:0000313" key="2">
    <source>
        <dbReference type="EMBL" id="TDK24032.1"/>
    </source>
</evidence>
<dbReference type="SUPFAM" id="SSF159501">
    <property type="entry name" value="EreA/ChaN-like"/>
    <property type="match status" value="1"/>
</dbReference>
<dbReference type="PANTHER" id="PTHR31299">
    <property type="entry name" value="ESTERASE, PUTATIVE (AFU_ORTHOLOGUE AFUA_1G05850)-RELATED"/>
    <property type="match status" value="1"/>
</dbReference>
<proteinExistence type="predicted"/>
<dbReference type="Gene3D" id="3.30.1870.10">
    <property type="entry name" value="EreA-like, domain 2"/>
    <property type="match status" value="1"/>
</dbReference>
<protein>
    <submittedName>
        <fullName evidence="2">Erythromycin esterase family protein</fullName>
    </submittedName>
</protein>
<gene>
    <name evidence="2" type="ORF">E2F48_14695</name>
</gene>
<evidence type="ECO:0000256" key="1">
    <source>
        <dbReference type="SAM" id="MobiDB-lite"/>
    </source>
</evidence>
<feature type="region of interest" description="Disordered" evidence="1">
    <location>
        <begin position="418"/>
        <end position="437"/>
    </location>
</feature>
<dbReference type="InterPro" id="IPR014622">
    <property type="entry name" value="UCP036794_erythomycin"/>
</dbReference>
<dbReference type="Proteomes" id="UP000295411">
    <property type="component" value="Unassembled WGS sequence"/>
</dbReference>
<dbReference type="RefSeq" id="WP_133404716.1">
    <property type="nucleotide sequence ID" value="NZ_SMTK01000005.1"/>
</dbReference>
<dbReference type="EMBL" id="SMTK01000005">
    <property type="protein sequence ID" value="TDK24032.1"/>
    <property type="molecule type" value="Genomic_DNA"/>
</dbReference>
<accession>A0A4R5TT38</accession>
<dbReference type="Gene3D" id="1.20.1440.30">
    <property type="entry name" value="Biosynthetic Protein domain"/>
    <property type="match status" value="1"/>
</dbReference>
<organism evidence="2 3">
    <name type="scientific">Arthrobacter crusticola</name>
    <dbReference type="NCBI Taxonomy" id="2547960"/>
    <lineage>
        <taxon>Bacteria</taxon>
        <taxon>Bacillati</taxon>
        <taxon>Actinomycetota</taxon>
        <taxon>Actinomycetes</taxon>
        <taxon>Micrococcales</taxon>
        <taxon>Micrococcaceae</taxon>
        <taxon>Arthrobacter</taxon>
    </lineage>
</organism>
<dbReference type="CDD" id="cd14728">
    <property type="entry name" value="Ere-like"/>
    <property type="match status" value="1"/>
</dbReference>
<dbReference type="PANTHER" id="PTHR31299:SF0">
    <property type="entry name" value="ESTERASE, PUTATIVE (AFU_ORTHOLOGUE AFUA_1G05850)-RELATED"/>
    <property type="match status" value="1"/>
</dbReference>
<dbReference type="PIRSF" id="PIRSF036794">
    <property type="entry name" value="UCP_erythr_ester"/>
    <property type="match status" value="1"/>
</dbReference>
<keyword evidence="3" id="KW-1185">Reference proteome</keyword>
<name>A0A4R5TT38_9MICC</name>
<dbReference type="GO" id="GO:0046677">
    <property type="term" value="P:response to antibiotic"/>
    <property type="evidence" value="ECO:0007669"/>
    <property type="project" value="InterPro"/>
</dbReference>
<comment type="caution">
    <text evidence="2">The sequence shown here is derived from an EMBL/GenBank/DDBJ whole genome shotgun (WGS) entry which is preliminary data.</text>
</comment>
<dbReference type="InterPro" id="IPR052036">
    <property type="entry name" value="Hydrolase/PRTase-associated"/>
</dbReference>
<dbReference type="Pfam" id="PF05139">
    <property type="entry name" value="Erythro_esteras"/>
    <property type="match status" value="1"/>
</dbReference>
<evidence type="ECO:0000313" key="3">
    <source>
        <dbReference type="Proteomes" id="UP000295411"/>
    </source>
</evidence>